<evidence type="ECO:0000256" key="1">
    <source>
        <dbReference type="ARBA" id="ARBA00022630"/>
    </source>
</evidence>
<dbReference type="CDD" id="cd01097">
    <property type="entry name" value="Tetrahydromethanopterin_reductase"/>
    <property type="match status" value="1"/>
</dbReference>
<dbReference type="PANTHER" id="PTHR42847">
    <property type="entry name" value="ALKANESULFONATE MONOOXYGENASE"/>
    <property type="match status" value="1"/>
</dbReference>
<organism evidence="6 7">
    <name type="scientific">Nonomuraea diastatica</name>
    <dbReference type="NCBI Taxonomy" id="1848329"/>
    <lineage>
        <taxon>Bacteria</taxon>
        <taxon>Bacillati</taxon>
        <taxon>Actinomycetota</taxon>
        <taxon>Actinomycetes</taxon>
        <taxon>Streptosporangiales</taxon>
        <taxon>Streptosporangiaceae</taxon>
        <taxon>Nonomuraea</taxon>
    </lineage>
</organism>
<dbReference type="PANTHER" id="PTHR42847:SF4">
    <property type="entry name" value="ALKANESULFONATE MONOOXYGENASE-RELATED"/>
    <property type="match status" value="1"/>
</dbReference>
<dbReference type="InterPro" id="IPR050172">
    <property type="entry name" value="SsuD_RutA_monooxygenase"/>
</dbReference>
<comment type="caution">
    <text evidence="6">The sequence shown here is derived from an EMBL/GenBank/DDBJ whole genome shotgun (WGS) entry which is preliminary data.</text>
</comment>
<dbReference type="RefSeq" id="WP_132515362.1">
    <property type="nucleotide sequence ID" value="NZ_SMKP01000132.1"/>
</dbReference>
<keyword evidence="3" id="KW-0560">Oxidoreductase</keyword>
<keyword evidence="7" id="KW-1185">Reference proteome</keyword>
<dbReference type="OrthoDB" id="4074025at2"/>
<dbReference type="EMBL" id="SMKP01000132">
    <property type="protein sequence ID" value="TDD15106.1"/>
    <property type="molecule type" value="Genomic_DNA"/>
</dbReference>
<feature type="domain" description="Luciferase-like" evidence="5">
    <location>
        <begin position="12"/>
        <end position="220"/>
    </location>
</feature>
<evidence type="ECO:0000313" key="7">
    <source>
        <dbReference type="Proteomes" id="UP000294543"/>
    </source>
</evidence>
<evidence type="ECO:0000256" key="3">
    <source>
        <dbReference type="ARBA" id="ARBA00023002"/>
    </source>
</evidence>
<accession>A0A4V6PCY1</accession>
<keyword evidence="2" id="KW-0288">FMN</keyword>
<keyword evidence="4" id="KW-0503">Monooxygenase</keyword>
<dbReference type="Proteomes" id="UP000294543">
    <property type="component" value="Unassembled WGS sequence"/>
</dbReference>
<dbReference type="Pfam" id="PF00296">
    <property type="entry name" value="Bac_luciferase"/>
    <property type="match status" value="1"/>
</dbReference>
<keyword evidence="1" id="KW-0285">Flavoprotein</keyword>
<reference evidence="6 7" key="1">
    <citation type="submission" date="2019-03" db="EMBL/GenBank/DDBJ databases">
        <title>Draft genome sequences of novel Actinobacteria.</title>
        <authorList>
            <person name="Sahin N."/>
            <person name="Ay H."/>
            <person name="Saygin H."/>
        </authorList>
    </citation>
    <scope>NUCLEOTIDE SEQUENCE [LARGE SCALE GENOMIC DNA]</scope>
    <source>
        <strain evidence="6 7">KC712</strain>
    </source>
</reference>
<sequence length="291" mass="30437">MHPIGDVHPADEAVEAERLGFDFVSVADHPFGGSPTNEPLVTLAAIGASTRQIGLVTRVLGAPFRNPALVAKMAETINRLANGRLVLGIGGGGADNKMRSVGINPPSARGKIDALAETTAIIKGMWSEGKFTFPGRHHDVADAEISPRPTSRIPIWLGVLGVRGAEVAGSMADGWIPYLRYTSVQRLTECRTRLFGAADRAGRDPSTITCVLSLEAHVGPLADVPANAVVGPPEAVADQLAKLRDLGFDGFNVSLLGPDRAEQPERFAQEVLPLLRQTPPPAGATASGGAG</sequence>
<dbReference type="GO" id="GO:0008726">
    <property type="term" value="F:alkanesulfonate monooxygenase activity"/>
    <property type="evidence" value="ECO:0007669"/>
    <property type="project" value="TreeGrafter"/>
</dbReference>
<evidence type="ECO:0000313" key="6">
    <source>
        <dbReference type="EMBL" id="TDD15106.1"/>
    </source>
</evidence>
<evidence type="ECO:0000256" key="4">
    <source>
        <dbReference type="ARBA" id="ARBA00023033"/>
    </source>
</evidence>
<dbReference type="Gene3D" id="3.20.20.30">
    <property type="entry name" value="Luciferase-like domain"/>
    <property type="match status" value="1"/>
</dbReference>
<dbReference type="InterPro" id="IPR036661">
    <property type="entry name" value="Luciferase-like_sf"/>
</dbReference>
<evidence type="ECO:0000259" key="5">
    <source>
        <dbReference type="Pfam" id="PF00296"/>
    </source>
</evidence>
<dbReference type="AlphaFoldDB" id="A0A4V6PCY1"/>
<evidence type="ECO:0000256" key="2">
    <source>
        <dbReference type="ARBA" id="ARBA00022643"/>
    </source>
</evidence>
<dbReference type="GO" id="GO:0046306">
    <property type="term" value="P:alkanesulfonate catabolic process"/>
    <property type="evidence" value="ECO:0007669"/>
    <property type="project" value="TreeGrafter"/>
</dbReference>
<name>A0A4V6PCY1_9ACTN</name>
<gene>
    <name evidence="6" type="ORF">E1294_35540</name>
</gene>
<protein>
    <submittedName>
        <fullName evidence="6">LLM class flavin-dependent oxidoreductase</fullName>
    </submittedName>
</protein>
<proteinExistence type="predicted"/>
<dbReference type="InterPro" id="IPR011251">
    <property type="entry name" value="Luciferase-like_dom"/>
</dbReference>
<dbReference type="SUPFAM" id="SSF51679">
    <property type="entry name" value="Bacterial luciferase-like"/>
    <property type="match status" value="1"/>
</dbReference>